<dbReference type="SMART" id="SM00387">
    <property type="entry name" value="HATPase_c"/>
    <property type="match status" value="1"/>
</dbReference>
<dbReference type="InterPro" id="IPR003660">
    <property type="entry name" value="HAMP_dom"/>
</dbReference>
<dbReference type="Gene3D" id="6.10.340.10">
    <property type="match status" value="1"/>
</dbReference>
<keyword evidence="6 11" id="KW-0812">Transmembrane</keyword>
<evidence type="ECO:0000256" key="3">
    <source>
        <dbReference type="ARBA" id="ARBA00012438"/>
    </source>
</evidence>
<keyword evidence="9" id="KW-0902">Two-component regulatory system</keyword>
<keyword evidence="15" id="KW-1185">Reference proteome</keyword>
<accession>B0C8P2</accession>
<evidence type="ECO:0000256" key="9">
    <source>
        <dbReference type="ARBA" id="ARBA00023012"/>
    </source>
</evidence>
<organism evidence="14 15">
    <name type="scientific">Acaryochloris marina (strain MBIC 11017)</name>
    <dbReference type="NCBI Taxonomy" id="329726"/>
    <lineage>
        <taxon>Bacteria</taxon>
        <taxon>Bacillati</taxon>
        <taxon>Cyanobacteriota</taxon>
        <taxon>Cyanophyceae</taxon>
        <taxon>Acaryochloridales</taxon>
        <taxon>Acaryochloridaceae</taxon>
        <taxon>Acaryochloris</taxon>
    </lineage>
</organism>
<evidence type="ECO:0000259" key="12">
    <source>
        <dbReference type="PROSITE" id="PS50109"/>
    </source>
</evidence>
<dbReference type="FunFam" id="3.30.565.10:FF:000006">
    <property type="entry name" value="Sensor histidine kinase WalK"/>
    <property type="match status" value="1"/>
</dbReference>
<feature type="transmembrane region" description="Helical" evidence="11">
    <location>
        <begin position="37"/>
        <end position="56"/>
    </location>
</feature>
<dbReference type="PROSITE" id="PS50885">
    <property type="entry name" value="HAMP"/>
    <property type="match status" value="1"/>
</dbReference>
<keyword evidence="7 14" id="KW-0418">Kinase</keyword>
<sequence length="496" mass="56200">MARSSRGPFVIDSKRSPLGRRQRSVIRRFFRQTRTRILLLYISLLGIFTGLAIPLYKSLITSQVSLRVRNDLIEAHEIFHESYMNWERQPNQSVEDLETFADDFLANQLPEDDNFFIFIIGGDFYRANPPRLLKPMRPGSNLYEKWESLNQFERGEEPTDLPEIGTIIYKAEPLIVDSEQMGVMVLAHATAGEQNEALASVYTFVLIEGAVVVISLLLAWFVTGRLLKPVRELAIAARSINESDLTQRLSTEGSGELADLARVFNAMMDRLQDSFNSQRRFVNDAGHELRTPITIVRGHLELMGDDPKEQEETIELVLDELDRMGRLVNDMIALTKSERPDFLQYEMIDLNQFMDELFTKAQALADRDWQLQLNCSSSMMGDRQRLTGALLNLLRNATQHTPASGTIELGCKQTFSQVIFWVKDNGEGMTLEEQLRIFDRFARLGKRQSDGSGLGLAIVKAFTKAHRGKIDVESQPGRGSTFTITLPISSQFGTVV</sequence>
<keyword evidence="10 11" id="KW-0472">Membrane</keyword>
<comment type="catalytic activity">
    <reaction evidence="1">
        <text>ATP + protein L-histidine = ADP + protein N-phospho-L-histidine.</text>
        <dbReference type="EC" id="2.7.13.3"/>
    </reaction>
</comment>
<dbReference type="KEGG" id="amr:AM1_6374"/>
<dbReference type="InterPro" id="IPR036097">
    <property type="entry name" value="HisK_dim/P_sf"/>
</dbReference>
<dbReference type="EMBL" id="CP000828">
    <property type="protein sequence ID" value="ABW31304.1"/>
    <property type="molecule type" value="Genomic_DNA"/>
</dbReference>
<evidence type="ECO:0000256" key="10">
    <source>
        <dbReference type="ARBA" id="ARBA00023136"/>
    </source>
</evidence>
<evidence type="ECO:0000256" key="11">
    <source>
        <dbReference type="SAM" id="Phobius"/>
    </source>
</evidence>
<keyword evidence="5" id="KW-0808">Transferase</keyword>
<evidence type="ECO:0000256" key="4">
    <source>
        <dbReference type="ARBA" id="ARBA00022553"/>
    </source>
</evidence>
<evidence type="ECO:0000256" key="5">
    <source>
        <dbReference type="ARBA" id="ARBA00022679"/>
    </source>
</evidence>
<dbReference type="SMART" id="SM00304">
    <property type="entry name" value="HAMP"/>
    <property type="match status" value="1"/>
</dbReference>
<dbReference type="Gene3D" id="1.10.287.130">
    <property type="match status" value="1"/>
</dbReference>
<dbReference type="PROSITE" id="PS50109">
    <property type="entry name" value="HIS_KIN"/>
    <property type="match status" value="1"/>
</dbReference>
<comment type="subcellular location">
    <subcellularLocation>
        <location evidence="2">Membrane</location>
    </subcellularLocation>
</comment>
<proteinExistence type="predicted"/>
<protein>
    <recommendedName>
        <fullName evidence="3">histidine kinase</fullName>
        <ecNumber evidence="3">2.7.13.3</ecNumber>
    </recommendedName>
</protein>
<dbReference type="InterPro" id="IPR003661">
    <property type="entry name" value="HisK_dim/P_dom"/>
</dbReference>
<dbReference type="InterPro" id="IPR050428">
    <property type="entry name" value="TCS_sensor_his_kinase"/>
</dbReference>
<dbReference type="HOGENOM" id="CLU_000445_89_6_3"/>
<dbReference type="SUPFAM" id="SSF55874">
    <property type="entry name" value="ATPase domain of HSP90 chaperone/DNA topoisomerase II/histidine kinase"/>
    <property type="match status" value="1"/>
</dbReference>
<dbReference type="GO" id="GO:0005886">
    <property type="term" value="C:plasma membrane"/>
    <property type="evidence" value="ECO:0007669"/>
    <property type="project" value="TreeGrafter"/>
</dbReference>
<keyword evidence="8 11" id="KW-1133">Transmembrane helix</keyword>
<dbReference type="eggNOG" id="COG5002">
    <property type="taxonomic scope" value="Bacteria"/>
</dbReference>
<dbReference type="SUPFAM" id="SSF158472">
    <property type="entry name" value="HAMP domain-like"/>
    <property type="match status" value="1"/>
</dbReference>
<dbReference type="InterPro" id="IPR036890">
    <property type="entry name" value="HATPase_C_sf"/>
</dbReference>
<dbReference type="SUPFAM" id="SSF47384">
    <property type="entry name" value="Homodimeric domain of signal transducing histidine kinase"/>
    <property type="match status" value="1"/>
</dbReference>
<keyword evidence="4" id="KW-0597">Phosphoprotein</keyword>
<evidence type="ECO:0000256" key="1">
    <source>
        <dbReference type="ARBA" id="ARBA00000085"/>
    </source>
</evidence>
<dbReference type="eggNOG" id="COG3850">
    <property type="taxonomic scope" value="Bacteria"/>
</dbReference>
<dbReference type="PANTHER" id="PTHR45436">
    <property type="entry name" value="SENSOR HISTIDINE KINASE YKOH"/>
    <property type="match status" value="1"/>
</dbReference>
<dbReference type="InterPro" id="IPR004358">
    <property type="entry name" value="Sig_transdc_His_kin-like_C"/>
</dbReference>
<dbReference type="Gene3D" id="3.30.565.10">
    <property type="entry name" value="Histidine kinase-like ATPase, C-terminal domain"/>
    <property type="match status" value="1"/>
</dbReference>
<dbReference type="STRING" id="329726.AM1_6374"/>
<evidence type="ECO:0000313" key="14">
    <source>
        <dbReference type="EMBL" id="ABW31304.1"/>
    </source>
</evidence>
<dbReference type="PRINTS" id="PR00344">
    <property type="entry name" value="BCTRLSENSOR"/>
</dbReference>
<dbReference type="FunFam" id="1.10.287.130:FF:000001">
    <property type="entry name" value="Two-component sensor histidine kinase"/>
    <property type="match status" value="1"/>
</dbReference>
<evidence type="ECO:0000256" key="7">
    <source>
        <dbReference type="ARBA" id="ARBA00022777"/>
    </source>
</evidence>
<dbReference type="CDD" id="cd06225">
    <property type="entry name" value="HAMP"/>
    <property type="match status" value="1"/>
</dbReference>
<gene>
    <name evidence="14" type="ordered locus">AM1_6374</name>
</gene>
<dbReference type="InterPro" id="IPR003594">
    <property type="entry name" value="HATPase_dom"/>
</dbReference>
<dbReference type="Pfam" id="PF00672">
    <property type="entry name" value="HAMP"/>
    <property type="match status" value="1"/>
</dbReference>
<dbReference type="Proteomes" id="UP000000268">
    <property type="component" value="Chromosome"/>
</dbReference>
<dbReference type="Pfam" id="PF02518">
    <property type="entry name" value="HATPase_c"/>
    <property type="match status" value="1"/>
</dbReference>
<feature type="domain" description="Histidine kinase" evidence="12">
    <location>
        <begin position="284"/>
        <end position="490"/>
    </location>
</feature>
<reference evidence="14 15" key="1">
    <citation type="journal article" date="2008" name="Proc. Natl. Acad. Sci. U.S.A.">
        <title>Niche adaptation and genome expansion in the chlorophyll d-producing cyanobacterium Acaryochloris marina.</title>
        <authorList>
            <person name="Swingley W.D."/>
            <person name="Chen M."/>
            <person name="Cheung P.C."/>
            <person name="Conrad A.L."/>
            <person name="Dejesa L.C."/>
            <person name="Hao J."/>
            <person name="Honchak B.M."/>
            <person name="Karbach L.E."/>
            <person name="Kurdoglu A."/>
            <person name="Lahiri S."/>
            <person name="Mastrian S.D."/>
            <person name="Miyashita H."/>
            <person name="Page L."/>
            <person name="Ramakrishna P."/>
            <person name="Satoh S."/>
            <person name="Sattley W.M."/>
            <person name="Shimada Y."/>
            <person name="Taylor H.L."/>
            <person name="Tomo T."/>
            <person name="Tsuchiya T."/>
            <person name="Wang Z.T."/>
            <person name="Raymond J."/>
            <person name="Mimuro M."/>
            <person name="Blankenship R.E."/>
            <person name="Touchman J.W."/>
        </authorList>
    </citation>
    <scope>NUCLEOTIDE SEQUENCE [LARGE SCALE GENOMIC DNA]</scope>
    <source>
        <strain evidence="15">MBIC 11017</strain>
    </source>
</reference>
<dbReference type="AlphaFoldDB" id="B0C8P2"/>
<feature type="transmembrane region" description="Helical" evidence="11">
    <location>
        <begin position="201"/>
        <end position="222"/>
    </location>
</feature>
<feature type="domain" description="HAMP" evidence="13">
    <location>
        <begin position="224"/>
        <end position="276"/>
    </location>
</feature>
<evidence type="ECO:0000256" key="8">
    <source>
        <dbReference type="ARBA" id="ARBA00022989"/>
    </source>
</evidence>
<dbReference type="EC" id="2.7.13.3" evidence="3"/>
<name>B0C8P2_ACAM1</name>
<evidence type="ECO:0000313" key="15">
    <source>
        <dbReference type="Proteomes" id="UP000000268"/>
    </source>
</evidence>
<evidence type="ECO:0000256" key="6">
    <source>
        <dbReference type="ARBA" id="ARBA00022692"/>
    </source>
</evidence>
<dbReference type="InterPro" id="IPR005467">
    <property type="entry name" value="His_kinase_dom"/>
</dbReference>
<dbReference type="CDD" id="cd00082">
    <property type="entry name" value="HisKA"/>
    <property type="match status" value="1"/>
</dbReference>
<dbReference type="PANTHER" id="PTHR45436:SF5">
    <property type="entry name" value="SENSOR HISTIDINE KINASE TRCS"/>
    <property type="match status" value="1"/>
</dbReference>
<dbReference type="GO" id="GO:0000155">
    <property type="term" value="F:phosphorelay sensor kinase activity"/>
    <property type="evidence" value="ECO:0007669"/>
    <property type="project" value="InterPro"/>
</dbReference>
<dbReference type="SMART" id="SM00388">
    <property type="entry name" value="HisKA"/>
    <property type="match status" value="1"/>
</dbReference>
<evidence type="ECO:0000259" key="13">
    <source>
        <dbReference type="PROSITE" id="PS50885"/>
    </source>
</evidence>
<dbReference type="Pfam" id="PF00512">
    <property type="entry name" value="HisKA"/>
    <property type="match status" value="1"/>
</dbReference>
<evidence type="ECO:0000256" key="2">
    <source>
        <dbReference type="ARBA" id="ARBA00004370"/>
    </source>
</evidence>